<name>A0ABV7T6K3_9GAMM</name>
<comment type="caution">
    <text evidence="1">The sequence shown here is derived from an EMBL/GenBank/DDBJ whole genome shotgun (WGS) entry which is preliminary data.</text>
</comment>
<evidence type="ECO:0000313" key="2">
    <source>
        <dbReference type="Proteomes" id="UP001595630"/>
    </source>
</evidence>
<gene>
    <name evidence="1" type="ORF">ACFOMF_10580</name>
</gene>
<keyword evidence="2" id="KW-1185">Reference proteome</keyword>
<organism evidence="1 2">
    <name type="scientific">Stutzerimonas tarimensis</name>
    <dbReference type="NCBI Taxonomy" id="1507735"/>
    <lineage>
        <taxon>Bacteria</taxon>
        <taxon>Pseudomonadati</taxon>
        <taxon>Pseudomonadota</taxon>
        <taxon>Gammaproteobacteria</taxon>
        <taxon>Pseudomonadales</taxon>
        <taxon>Pseudomonadaceae</taxon>
        <taxon>Stutzerimonas</taxon>
    </lineage>
</organism>
<dbReference type="RefSeq" id="WP_386364559.1">
    <property type="nucleotide sequence ID" value="NZ_JBHRXZ010000022.1"/>
</dbReference>
<accession>A0ABV7T6K3</accession>
<dbReference type="EMBL" id="JBHRXZ010000022">
    <property type="protein sequence ID" value="MFC3608222.1"/>
    <property type="molecule type" value="Genomic_DNA"/>
</dbReference>
<protein>
    <submittedName>
        <fullName evidence="1">ATPase</fullName>
    </submittedName>
</protein>
<evidence type="ECO:0000313" key="1">
    <source>
        <dbReference type="EMBL" id="MFC3608222.1"/>
    </source>
</evidence>
<dbReference type="Proteomes" id="UP001595630">
    <property type="component" value="Unassembled WGS sequence"/>
</dbReference>
<proteinExistence type="predicted"/>
<sequence>MKIERFEDLIDWTRHTHGRLSTCLSRAAGKHEQLRAQWLLTYLADHEKALARTIGRMEQHAKPHVLRTCIYDYLIREPILFSGPSAKAYDSMSVDDISREVFDIHNQVIELYRSLARRAEIEGARVLADDLLKLEEHETMRLATQVGRINEI</sequence>
<reference evidence="2" key="1">
    <citation type="journal article" date="2019" name="Int. J. Syst. Evol. Microbiol.">
        <title>The Global Catalogue of Microorganisms (GCM) 10K type strain sequencing project: providing services to taxonomists for standard genome sequencing and annotation.</title>
        <authorList>
            <consortium name="The Broad Institute Genomics Platform"/>
            <consortium name="The Broad Institute Genome Sequencing Center for Infectious Disease"/>
            <person name="Wu L."/>
            <person name="Ma J."/>
        </authorList>
    </citation>
    <scope>NUCLEOTIDE SEQUENCE [LARGE SCALE GENOMIC DNA]</scope>
    <source>
        <strain evidence="2">KCTC 42447</strain>
    </source>
</reference>